<feature type="region of interest" description="Disordered" evidence="1">
    <location>
        <begin position="1"/>
        <end position="48"/>
    </location>
</feature>
<feature type="region of interest" description="Disordered" evidence="1">
    <location>
        <begin position="62"/>
        <end position="101"/>
    </location>
</feature>
<organism evidence="2 3">
    <name type="scientific">Dendrothele bispora (strain CBS 962.96)</name>
    <dbReference type="NCBI Taxonomy" id="1314807"/>
    <lineage>
        <taxon>Eukaryota</taxon>
        <taxon>Fungi</taxon>
        <taxon>Dikarya</taxon>
        <taxon>Basidiomycota</taxon>
        <taxon>Agaricomycotina</taxon>
        <taxon>Agaricomycetes</taxon>
        <taxon>Agaricomycetidae</taxon>
        <taxon>Agaricales</taxon>
        <taxon>Agaricales incertae sedis</taxon>
        <taxon>Dendrothele</taxon>
    </lineage>
</organism>
<dbReference type="Proteomes" id="UP000297245">
    <property type="component" value="Unassembled WGS sequence"/>
</dbReference>
<keyword evidence="3" id="KW-1185">Reference proteome</keyword>
<dbReference type="AlphaFoldDB" id="A0A4S8KWS1"/>
<feature type="compositionally biased region" description="Polar residues" evidence="1">
    <location>
        <begin position="21"/>
        <end position="38"/>
    </location>
</feature>
<feature type="compositionally biased region" description="Polar residues" evidence="1">
    <location>
        <begin position="89"/>
        <end position="98"/>
    </location>
</feature>
<accession>A0A4S8KWS1</accession>
<gene>
    <name evidence="2" type="ORF">K435DRAFT_874555</name>
</gene>
<sequence length="128" mass="14564">IEPFVFPNPTEPSPRKGALLTHQTIQSSPETPWTSGRQQGPIEPEYSFPLISPTAINSAEQHAELRQQRDELEETVQNLESQSQRRDTNTSNENSAIQGQMREMQARIDILTREMSRYIVPPAYDSNV</sequence>
<protein>
    <submittedName>
        <fullName evidence="2">Uncharacterized protein</fullName>
    </submittedName>
</protein>
<name>A0A4S8KWS1_DENBC</name>
<evidence type="ECO:0000313" key="3">
    <source>
        <dbReference type="Proteomes" id="UP000297245"/>
    </source>
</evidence>
<reference evidence="2 3" key="1">
    <citation type="journal article" date="2019" name="Nat. Ecol. Evol.">
        <title>Megaphylogeny resolves global patterns of mushroom evolution.</title>
        <authorList>
            <person name="Varga T."/>
            <person name="Krizsan K."/>
            <person name="Foldi C."/>
            <person name="Dima B."/>
            <person name="Sanchez-Garcia M."/>
            <person name="Sanchez-Ramirez S."/>
            <person name="Szollosi G.J."/>
            <person name="Szarkandi J.G."/>
            <person name="Papp V."/>
            <person name="Albert L."/>
            <person name="Andreopoulos W."/>
            <person name="Angelini C."/>
            <person name="Antonin V."/>
            <person name="Barry K.W."/>
            <person name="Bougher N.L."/>
            <person name="Buchanan P."/>
            <person name="Buyck B."/>
            <person name="Bense V."/>
            <person name="Catcheside P."/>
            <person name="Chovatia M."/>
            <person name="Cooper J."/>
            <person name="Damon W."/>
            <person name="Desjardin D."/>
            <person name="Finy P."/>
            <person name="Geml J."/>
            <person name="Haridas S."/>
            <person name="Hughes K."/>
            <person name="Justo A."/>
            <person name="Karasinski D."/>
            <person name="Kautmanova I."/>
            <person name="Kiss B."/>
            <person name="Kocsube S."/>
            <person name="Kotiranta H."/>
            <person name="LaButti K.M."/>
            <person name="Lechner B.E."/>
            <person name="Liimatainen K."/>
            <person name="Lipzen A."/>
            <person name="Lukacs Z."/>
            <person name="Mihaltcheva S."/>
            <person name="Morgado L.N."/>
            <person name="Niskanen T."/>
            <person name="Noordeloos M.E."/>
            <person name="Ohm R.A."/>
            <person name="Ortiz-Santana B."/>
            <person name="Ovrebo C."/>
            <person name="Racz N."/>
            <person name="Riley R."/>
            <person name="Savchenko A."/>
            <person name="Shiryaev A."/>
            <person name="Soop K."/>
            <person name="Spirin V."/>
            <person name="Szebenyi C."/>
            <person name="Tomsovsky M."/>
            <person name="Tulloss R.E."/>
            <person name="Uehling J."/>
            <person name="Grigoriev I.V."/>
            <person name="Vagvolgyi C."/>
            <person name="Papp T."/>
            <person name="Martin F.M."/>
            <person name="Miettinen O."/>
            <person name="Hibbett D.S."/>
            <person name="Nagy L.G."/>
        </authorList>
    </citation>
    <scope>NUCLEOTIDE SEQUENCE [LARGE SCALE GENOMIC DNA]</scope>
    <source>
        <strain evidence="2 3">CBS 962.96</strain>
    </source>
</reference>
<evidence type="ECO:0000313" key="2">
    <source>
        <dbReference type="EMBL" id="THU80271.1"/>
    </source>
</evidence>
<dbReference type="EMBL" id="ML179921">
    <property type="protein sequence ID" value="THU80271.1"/>
    <property type="molecule type" value="Genomic_DNA"/>
</dbReference>
<feature type="non-terminal residue" evidence="2">
    <location>
        <position position="1"/>
    </location>
</feature>
<proteinExistence type="predicted"/>
<evidence type="ECO:0000256" key="1">
    <source>
        <dbReference type="SAM" id="MobiDB-lite"/>
    </source>
</evidence>